<accession>A0A1G2KYE4</accession>
<dbReference type="InterPro" id="IPR014729">
    <property type="entry name" value="Rossmann-like_a/b/a_fold"/>
</dbReference>
<dbReference type="Gene3D" id="1.20.120.1910">
    <property type="entry name" value="Cysteine-tRNA ligase, C-terminal anti-codon recognition domain"/>
    <property type="match status" value="1"/>
</dbReference>
<dbReference type="InterPro" id="IPR009080">
    <property type="entry name" value="tRNAsynth_Ia_anticodon-bd"/>
</dbReference>
<keyword evidence="7" id="KW-0479">Metal-binding</keyword>
<gene>
    <name evidence="13" type="primary">cysS</name>
    <name evidence="15" type="ORF">A2934_05125</name>
</gene>
<dbReference type="InterPro" id="IPR056411">
    <property type="entry name" value="CysS_C"/>
</dbReference>
<dbReference type="HAMAP" id="MF_00041">
    <property type="entry name" value="Cys_tRNA_synth"/>
    <property type="match status" value="1"/>
</dbReference>
<evidence type="ECO:0000256" key="5">
    <source>
        <dbReference type="ARBA" id="ARBA00022490"/>
    </source>
</evidence>
<name>A0A1G2KYE4_9BACT</name>
<evidence type="ECO:0000313" key="15">
    <source>
        <dbReference type="EMBL" id="OHA04457.1"/>
    </source>
</evidence>
<keyword evidence="12 13" id="KW-0030">Aminoacyl-tRNA synthetase</keyword>
<comment type="catalytic activity">
    <reaction evidence="13">
        <text>tRNA(Cys) + L-cysteine + ATP = L-cysteinyl-tRNA(Cys) + AMP + diphosphate</text>
        <dbReference type="Rhea" id="RHEA:17773"/>
        <dbReference type="Rhea" id="RHEA-COMP:9661"/>
        <dbReference type="Rhea" id="RHEA-COMP:9679"/>
        <dbReference type="ChEBI" id="CHEBI:30616"/>
        <dbReference type="ChEBI" id="CHEBI:33019"/>
        <dbReference type="ChEBI" id="CHEBI:35235"/>
        <dbReference type="ChEBI" id="CHEBI:78442"/>
        <dbReference type="ChEBI" id="CHEBI:78517"/>
        <dbReference type="ChEBI" id="CHEBI:456215"/>
        <dbReference type="EC" id="6.1.1.16"/>
    </reaction>
</comment>
<keyword evidence="11 13" id="KW-0648">Protein biosynthesis</keyword>
<protein>
    <recommendedName>
        <fullName evidence="13">Cysteine--tRNA ligase</fullName>
        <ecNumber evidence="13">6.1.1.16</ecNumber>
    </recommendedName>
    <alternativeName>
        <fullName evidence="13">Cysteinyl-tRNA synthetase</fullName>
        <shortName evidence="13">CysRS</shortName>
    </alternativeName>
</protein>
<comment type="caution">
    <text evidence="13">Lacks conserved residue(s) required for the propagation of feature annotation.</text>
</comment>
<sequence>MDIFNSLSRKKEEFKPLFDEKINMFVCGPTVYDSSHIGHARTYVFFDVAVKFLRHAGYTVFYLQNVTDIDDKVIIRARELGQNPLFLSRHYAREYFQDMNELKISSVSKYAPATKYIPHIIVQIKRLVQKGYVYTISEDGLYFDIKKFSEYGKLSGRTAAEAEDAVSRIDDSIKKRNRGDFCVWKFEKPGEPSWASPWGIGRPGWHIEDTAISEHFFGPQYDIHGGGIDLKFPHHESEIAQQEAASGRKPFVKYWMHTGHLQVTGTKMSKSLKNFITIRDLLKKYSAESFRLLVLQNHYRSPLNFTNGSIRAAEEGIKRIAECIQRLRKITNHKSQIINKFRVPNSKYSNDLREKFCEAMNDDFDTPKVIAEIFRFITDTNKRIDAGELSKKDAREILVSLKRIDSVLGIIPIIKQKKIPEVIKKLSEERERCRKEKNWTNADAIRQEIEQKGYSVKDGPDGPLVQKK</sequence>
<dbReference type="InterPro" id="IPR024909">
    <property type="entry name" value="Cys-tRNA/MSH_ligase"/>
</dbReference>
<feature type="domain" description="Cysteinyl-tRNA synthetase class Ia DALR" evidence="14">
    <location>
        <begin position="355"/>
        <end position="419"/>
    </location>
</feature>
<comment type="cofactor">
    <cofactor evidence="1">
        <name>Zn(2+)</name>
        <dbReference type="ChEBI" id="CHEBI:29105"/>
    </cofactor>
</comment>
<evidence type="ECO:0000256" key="11">
    <source>
        <dbReference type="ARBA" id="ARBA00022917"/>
    </source>
</evidence>
<proteinExistence type="inferred from homology"/>
<dbReference type="EC" id="6.1.1.16" evidence="13"/>
<keyword evidence="5 13" id="KW-0963">Cytoplasm</keyword>
<dbReference type="InterPro" id="IPR032678">
    <property type="entry name" value="tRNA-synt_1_cat_dom"/>
</dbReference>
<dbReference type="CDD" id="cd00672">
    <property type="entry name" value="CysRS_core"/>
    <property type="match status" value="1"/>
</dbReference>
<dbReference type="EMBL" id="MHQO01000078">
    <property type="protein sequence ID" value="OHA04457.1"/>
    <property type="molecule type" value="Genomic_DNA"/>
</dbReference>
<evidence type="ECO:0000256" key="8">
    <source>
        <dbReference type="ARBA" id="ARBA00022741"/>
    </source>
</evidence>
<dbReference type="GO" id="GO:0005737">
    <property type="term" value="C:cytoplasm"/>
    <property type="evidence" value="ECO:0007669"/>
    <property type="project" value="UniProtKB-SubCell"/>
</dbReference>
<dbReference type="SUPFAM" id="SSF47323">
    <property type="entry name" value="Anticodon-binding domain of a subclass of class I aminoacyl-tRNA synthetases"/>
    <property type="match status" value="1"/>
</dbReference>
<dbReference type="GO" id="GO:0006423">
    <property type="term" value="P:cysteinyl-tRNA aminoacylation"/>
    <property type="evidence" value="ECO:0007669"/>
    <property type="project" value="UniProtKB-UniRule"/>
</dbReference>
<dbReference type="Gene3D" id="3.40.50.620">
    <property type="entry name" value="HUPs"/>
    <property type="match status" value="1"/>
</dbReference>
<dbReference type="AlphaFoldDB" id="A0A1G2KYE4"/>
<evidence type="ECO:0000259" key="14">
    <source>
        <dbReference type="SMART" id="SM00840"/>
    </source>
</evidence>
<evidence type="ECO:0000256" key="2">
    <source>
        <dbReference type="ARBA" id="ARBA00004496"/>
    </source>
</evidence>
<evidence type="ECO:0000256" key="6">
    <source>
        <dbReference type="ARBA" id="ARBA00022598"/>
    </source>
</evidence>
<evidence type="ECO:0000256" key="7">
    <source>
        <dbReference type="ARBA" id="ARBA00022723"/>
    </source>
</evidence>
<keyword evidence="9" id="KW-0862">Zinc</keyword>
<evidence type="ECO:0000256" key="12">
    <source>
        <dbReference type="ARBA" id="ARBA00023146"/>
    </source>
</evidence>
<dbReference type="InterPro" id="IPR015803">
    <property type="entry name" value="Cys-tRNA-ligase"/>
</dbReference>
<dbReference type="Pfam" id="PF09190">
    <property type="entry name" value="DALR_2"/>
    <property type="match status" value="1"/>
</dbReference>
<evidence type="ECO:0000256" key="13">
    <source>
        <dbReference type="HAMAP-Rule" id="MF_00041"/>
    </source>
</evidence>
<dbReference type="PANTHER" id="PTHR10890:SF3">
    <property type="entry name" value="CYSTEINE--TRNA LIGASE, CYTOPLASMIC"/>
    <property type="match status" value="1"/>
</dbReference>
<dbReference type="SUPFAM" id="SSF52374">
    <property type="entry name" value="Nucleotidylyl transferase"/>
    <property type="match status" value="1"/>
</dbReference>
<comment type="caution">
    <text evidence="15">The sequence shown here is derived from an EMBL/GenBank/DDBJ whole genome shotgun (WGS) entry which is preliminary data.</text>
</comment>
<evidence type="ECO:0000256" key="1">
    <source>
        <dbReference type="ARBA" id="ARBA00001947"/>
    </source>
</evidence>
<keyword evidence="8 13" id="KW-0547">Nucleotide-binding</keyword>
<keyword evidence="10 13" id="KW-0067">ATP-binding</keyword>
<feature type="short sequence motif" description="'HIGH' region" evidence="13">
    <location>
        <begin position="29"/>
        <end position="39"/>
    </location>
</feature>
<dbReference type="PRINTS" id="PR00983">
    <property type="entry name" value="TRNASYNTHCYS"/>
</dbReference>
<dbReference type="NCBIfam" id="TIGR00435">
    <property type="entry name" value="cysS"/>
    <property type="match status" value="1"/>
</dbReference>
<comment type="subcellular location">
    <subcellularLocation>
        <location evidence="2 13">Cytoplasm</location>
    </subcellularLocation>
</comment>
<comment type="similarity">
    <text evidence="3 13">Belongs to the class-I aminoacyl-tRNA synthetase family.</text>
</comment>
<dbReference type="SMART" id="SM00840">
    <property type="entry name" value="DALR_2"/>
    <property type="match status" value="1"/>
</dbReference>
<feature type="short sequence motif" description="'KMSKS' region" evidence="13">
    <location>
        <begin position="267"/>
        <end position="271"/>
    </location>
</feature>
<feature type="binding site" evidence="13">
    <location>
        <position position="270"/>
    </location>
    <ligand>
        <name>ATP</name>
        <dbReference type="ChEBI" id="CHEBI:30616"/>
    </ligand>
</feature>
<comment type="subunit">
    <text evidence="4 13">Monomer.</text>
</comment>
<dbReference type="GO" id="GO:0004817">
    <property type="term" value="F:cysteine-tRNA ligase activity"/>
    <property type="evidence" value="ECO:0007669"/>
    <property type="project" value="UniProtKB-UniRule"/>
</dbReference>
<dbReference type="Proteomes" id="UP000177982">
    <property type="component" value="Unassembled WGS sequence"/>
</dbReference>
<reference evidence="15 16" key="1">
    <citation type="journal article" date="2016" name="Nat. Commun.">
        <title>Thousands of microbial genomes shed light on interconnected biogeochemical processes in an aquifer system.</title>
        <authorList>
            <person name="Anantharaman K."/>
            <person name="Brown C.T."/>
            <person name="Hug L.A."/>
            <person name="Sharon I."/>
            <person name="Castelle C.J."/>
            <person name="Probst A.J."/>
            <person name="Thomas B.C."/>
            <person name="Singh A."/>
            <person name="Wilkins M.J."/>
            <person name="Karaoz U."/>
            <person name="Brodie E.L."/>
            <person name="Williams K.H."/>
            <person name="Hubbard S.S."/>
            <person name="Banfield J.F."/>
        </authorList>
    </citation>
    <scope>NUCLEOTIDE SEQUENCE [LARGE SCALE GENOMIC DNA]</scope>
</reference>
<evidence type="ECO:0000256" key="10">
    <source>
        <dbReference type="ARBA" id="ARBA00022840"/>
    </source>
</evidence>
<evidence type="ECO:0000256" key="3">
    <source>
        <dbReference type="ARBA" id="ARBA00005594"/>
    </source>
</evidence>
<evidence type="ECO:0000256" key="9">
    <source>
        <dbReference type="ARBA" id="ARBA00022833"/>
    </source>
</evidence>
<dbReference type="GO" id="GO:0005524">
    <property type="term" value="F:ATP binding"/>
    <property type="evidence" value="ECO:0007669"/>
    <property type="project" value="UniProtKB-UniRule"/>
</dbReference>
<dbReference type="PANTHER" id="PTHR10890">
    <property type="entry name" value="CYSTEINYL-TRNA SYNTHETASE"/>
    <property type="match status" value="1"/>
</dbReference>
<dbReference type="GO" id="GO:0046872">
    <property type="term" value="F:metal ion binding"/>
    <property type="evidence" value="ECO:0007669"/>
    <property type="project" value="UniProtKB-KW"/>
</dbReference>
<dbReference type="Pfam" id="PF01406">
    <property type="entry name" value="tRNA-synt_1e"/>
    <property type="match status" value="1"/>
</dbReference>
<organism evidence="15 16">
    <name type="scientific">Candidatus Sungbacteria bacterium RIFCSPLOWO2_01_FULL_47_10</name>
    <dbReference type="NCBI Taxonomy" id="1802276"/>
    <lineage>
        <taxon>Bacteria</taxon>
        <taxon>Candidatus Sungiibacteriota</taxon>
    </lineage>
</organism>
<dbReference type="InterPro" id="IPR015273">
    <property type="entry name" value="Cys-tRNA-synt_Ia_DALR"/>
</dbReference>
<evidence type="ECO:0000313" key="16">
    <source>
        <dbReference type="Proteomes" id="UP000177982"/>
    </source>
</evidence>
<keyword evidence="6 13" id="KW-0436">Ligase</keyword>
<dbReference type="Pfam" id="PF23493">
    <property type="entry name" value="CysS_C"/>
    <property type="match status" value="1"/>
</dbReference>
<evidence type="ECO:0000256" key="4">
    <source>
        <dbReference type="ARBA" id="ARBA00011245"/>
    </source>
</evidence>